<dbReference type="AlphaFoldDB" id="A0A0J8WX27"/>
<dbReference type="EMBL" id="LFOD01000012">
    <property type="protein sequence ID" value="KMV17584.1"/>
    <property type="molecule type" value="Genomic_DNA"/>
</dbReference>
<proteinExistence type="predicted"/>
<protein>
    <submittedName>
        <fullName evidence="1">Uncharacterized protein</fullName>
    </submittedName>
</protein>
<name>A0A0J8WX27_9MYCO</name>
<comment type="caution">
    <text evidence="1">The sequence shown here is derived from an EMBL/GenBank/DDBJ whole genome shotgun (WGS) entry which is preliminary data.</text>
</comment>
<organism evidence="1 2">
    <name type="scientific">Mycolicibacterium conceptionense</name>
    <dbReference type="NCBI Taxonomy" id="451644"/>
    <lineage>
        <taxon>Bacteria</taxon>
        <taxon>Bacillati</taxon>
        <taxon>Actinomycetota</taxon>
        <taxon>Actinomycetes</taxon>
        <taxon>Mycobacteriales</taxon>
        <taxon>Mycobacteriaceae</taxon>
        <taxon>Mycolicibacterium</taxon>
    </lineage>
</organism>
<sequence length="120" mass="13466">MQHTHIPVMYRDGANYKSYGTMVLEGAISPAQIVELRRYLSENGFGTPQFKPLALGMAHHAYGEGGWNDDHDHPWHDAFLDDIEIVEGPQCFGDYIERPGTVDEFIAAVKKQSESGWGED</sequence>
<dbReference type="OrthoDB" id="4775558at2"/>
<reference evidence="1 2" key="1">
    <citation type="submission" date="2015-06" db="EMBL/GenBank/DDBJ databases">
        <title>Genome sequence of Mycobacterium conceptionense strain MLE.</title>
        <authorList>
            <person name="Greninger A.L."/>
            <person name="Cunningham G."/>
            <person name="Chiu C.Y."/>
            <person name="Miller S."/>
        </authorList>
    </citation>
    <scope>NUCLEOTIDE SEQUENCE [LARGE SCALE GENOMIC DNA]</scope>
    <source>
        <strain evidence="1 2">MLE</strain>
    </source>
</reference>
<evidence type="ECO:0000313" key="2">
    <source>
        <dbReference type="Proteomes" id="UP000037594"/>
    </source>
</evidence>
<gene>
    <name evidence="1" type="ORF">ACT17_14915</name>
</gene>
<dbReference type="PATRIC" id="fig|451644.5.peg.3084"/>
<dbReference type="RefSeq" id="WP_048895931.1">
    <property type="nucleotide sequence ID" value="NZ_LFOD01000012.1"/>
</dbReference>
<evidence type="ECO:0000313" key="1">
    <source>
        <dbReference type="EMBL" id="KMV17584.1"/>
    </source>
</evidence>
<accession>A0A0J8WX27</accession>
<dbReference type="Proteomes" id="UP000037594">
    <property type="component" value="Unassembled WGS sequence"/>
</dbReference>